<dbReference type="CDD" id="cd04665">
    <property type="entry name" value="NUDIX_RppH"/>
    <property type="match status" value="1"/>
</dbReference>
<feature type="domain" description="Nudix hydrolase" evidence="7">
    <location>
        <begin position="11"/>
        <end position="145"/>
    </location>
</feature>
<dbReference type="RefSeq" id="WP_148951184.1">
    <property type="nucleotide sequence ID" value="NZ_CP160000.1"/>
</dbReference>
<comment type="similarity">
    <text evidence="2 6">Belongs to the Nudix hydrolase family.</text>
</comment>
<dbReference type="PANTHER" id="PTHR43758:SF8">
    <property type="entry name" value="8-OXO-DGTP DIPHOSPHATASE YTKD-RELATED"/>
    <property type="match status" value="1"/>
</dbReference>
<dbReference type="PANTHER" id="PTHR43758">
    <property type="entry name" value="7,8-DIHYDRO-8-OXOGUANINE TRIPHOSPHATASE"/>
    <property type="match status" value="1"/>
</dbReference>
<dbReference type="Proteomes" id="UP000323732">
    <property type="component" value="Unassembled WGS sequence"/>
</dbReference>
<evidence type="ECO:0000256" key="2">
    <source>
        <dbReference type="ARBA" id="ARBA00005582"/>
    </source>
</evidence>
<dbReference type="SUPFAM" id="SSF55811">
    <property type="entry name" value="Nudix"/>
    <property type="match status" value="1"/>
</dbReference>
<dbReference type="InterPro" id="IPR000086">
    <property type="entry name" value="NUDIX_hydrolase_dom"/>
</dbReference>
<dbReference type="Gene3D" id="3.90.79.10">
    <property type="entry name" value="Nucleoside Triphosphate Pyrophosphohydrolase"/>
    <property type="match status" value="1"/>
</dbReference>
<comment type="caution">
    <text evidence="8">The sequence shown here is derived from an EMBL/GenBank/DDBJ whole genome shotgun (WGS) entry which is preliminary data.</text>
</comment>
<comment type="cofactor">
    <cofactor evidence="1">
        <name>Mg(2+)</name>
        <dbReference type="ChEBI" id="CHEBI:18420"/>
    </cofactor>
</comment>
<evidence type="ECO:0000259" key="7">
    <source>
        <dbReference type="PROSITE" id="PS51462"/>
    </source>
</evidence>
<dbReference type="AlphaFoldDB" id="A0A5D4S0X2"/>
<sequence>MEVFKDYNGGTVRLSFQKGSFLEKAKHVLVICRYKDSWLLTDHQERGWEFPGGKCEAGETIEEAARREVREETGALLDDLRFIGEYEVKLDGLSFVKAIYWGHAAELEKKDSYLETDGPVLFKGDLLAERMDSRFSFIMKDDVVKRSIEMLEGKL</sequence>
<evidence type="ECO:0000256" key="1">
    <source>
        <dbReference type="ARBA" id="ARBA00001946"/>
    </source>
</evidence>
<evidence type="ECO:0000256" key="6">
    <source>
        <dbReference type="RuleBase" id="RU003476"/>
    </source>
</evidence>
<dbReference type="GeneID" id="97351144"/>
<dbReference type="InterPro" id="IPR020476">
    <property type="entry name" value="Nudix_hydrolase"/>
</dbReference>
<organism evidence="8 9">
    <name type="scientific">Bacillus infantis</name>
    <dbReference type="NCBI Taxonomy" id="324767"/>
    <lineage>
        <taxon>Bacteria</taxon>
        <taxon>Bacillati</taxon>
        <taxon>Bacillota</taxon>
        <taxon>Bacilli</taxon>
        <taxon>Bacillales</taxon>
        <taxon>Bacillaceae</taxon>
        <taxon>Bacillus</taxon>
    </lineage>
</organism>
<dbReference type="Pfam" id="PF00293">
    <property type="entry name" value="NUDIX"/>
    <property type="match status" value="1"/>
</dbReference>
<protein>
    <submittedName>
        <fullName evidence="8">Nucleoside triphosphatase YtkD</fullName>
    </submittedName>
</protein>
<evidence type="ECO:0000256" key="5">
    <source>
        <dbReference type="ARBA" id="ARBA00022842"/>
    </source>
</evidence>
<keyword evidence="5" id="KW-0460">Magnesium</keyword>
<dbReference type="GO" id="GO:0005737">
    <property type="term" value="C:cytoplasm"/>
    <property type="evidence" value="ECO:0007669"/>
    <property type="project" value="TreeGrafter"/>
</dbReference>
<dbReference type="InterPro" id="IPR020084">
    <property type="entry name" value="NUDIX_hydrolase_CS"/>
</dbReference>
<dbReference type="InterPro" id="IPR014078">
    <property type="entry name" value="Nudix_YtkD"/>
</dbReference>
<gene>
    <name evidence="8" type="primary">ytkD</name>
    <name evidence="8" type="ORF">FZD47_25885</name>
</gene>
<dbReference type="EMBL" id="VTES01000017">
    <property type="protein sequence ID" value="TYS55502.1"/>
    <property type="molecule type" value="Genomic_DNA"/>
</dbReference>
<dbReference type="PRINTS" id="PR00502">
    <property type="entry name" value="NUDIXFAMILY"/>
</dbReference>
<evidence type="ECO:0000313" key="8">
    <source>
        <dbReference type="EMBL" id="TYS55502.1"/>
    </source>
</evidence>
<evidence type="ECO:0000256" key="3">
    <source>
        <dbReference type="ARBA" id="ARBA00022723"/>
    </source>
</evidence>
<dbReference type="GO" id="GO:0016818">
    <property type="term" value="F:hydrolase activity, acting on acid anhydrides, in phosphorus-containing anhydrides"/>
    <property type="evidence" value="ECO:0007669"/>
    <property type="project" value="TreeGrafter"/>
</dbReference>
<name>A0A5D4S0X2_9BACI</name>
<dbReference type="PROSITE" id="PS51462">
    <property type="entry name" value="NUDIX"/>
    <property type="match status" value="1"/>
</dbReference>
<dbReference type="GO" id="GO:0046872">
    <property type="term" value="F:metal ion binding"/>
    <property type="evidence" value="ECO:0007669"/>
    <property type="project" value="UniProtKB-KW"/>
</dbReference>
<reference evidence="8 9" key="1">
    <citation type="submission" date="2019-08" db="EMBL/GenBank/DDBJ databases">
        <title>Bacillus genomes from the desert of Cuatro Cienegas, Coahuila.</title>
        <authorList>
            <person name="Olmedo-Alvarez G."/>
        </authorList>
    </citation>
    <scope>NUCLEOTIDE SEQUENCE [LARGE SCALE GENOMIC DNA]</scope>
    <source>
        <strain evidence="8 9">CH37_1T</strain>
    </source>
</reference>
<dbReference type="PROSITE" id="PS00893">
    <property type="entry name" value="NUDIX_BOX"/>
    <property type="match status" value="1"/>
</dbReference>
<evidence type="ECO:0000256" key="4">
    <source>
        <dbReference type="ARBA" id="ARBA00022801"/>
    </source>
</evidence>
<accession>A0A5D4S0X2</accession>
<keyword evidence="4 6" id="KW-0378">Hydrolase</keyword>
<evidence type="ECO:0000313" key="9">
    <source>
        <dbReference type="Proteomes" id="UP000323732"/>
    </source>
</evidence>
<dbReference type="InterPro" id="IPR015797">
    <property type="entry name" value="NUDIX_hydrolase-like_dom_sf"/>
</dbReference>
<keyword evidence="3" id="KW-0479">Metal-binding</keyword>
<dbReference type="NCBIfam" id="TIGR02705">
    <property type="entry name" value="nudix_YtkD"/>
    <property type="match status" value="1"/>
</dbReference>
<proteinExistence type="inferred from homology"/>